<proteinExistence type="predicted"/>
<protein>
    <submittedName>
        <fullName evidence="2">Transcriptional regulator</fullName>
    </submittedName>
</protein>
<keyword evidence="3" id="KW-1185">Reference proteome</keyword>
<name>A0A348HE76_9GAMM</name>
<sequence length="64" mass="6685">MKIMPVMALSVLALSCGAGASEGALPEVHKSVAQICAEAKQDVAQANQQYTGGCSNRQWCCESL</sequence>
<dbReference type="PROSITE" id="PS51257">
    <property type="entry name" value="PROKAR_LIPOPROTEIN"/>
    <property type="match status" value="1"/>
</dbReference>
<evidence type="ECO:0000256" key="1">
    <source>
        <dbReference type="SAM" id="SignalP"/>
    </source>
</evidence>
<dbReference type="EMBL" id="AP018933">
    <property type="protein sequence ID" value="BBG29928.1"/>
    <property type="molecule type" value="Genomic_DNA"/>
</dbReference>
<evidence type="ECO:0000313" key="3">
    <source>
        <dbReference type="Proteomes" id="UP000267342"/>
    </source>
</evidence>
<feature type="signal peptide" evidence="1">
    <location>
        <begin position="1"/>
        <end position="20"/>
    </location>
</feature>
<reference evidence="2 3" key="1">
    <citation type="submission" date="2018-09" db="EMBL/GenBank/DDBJ databases">
        <title>Zymobacter palmae IAM14233 (=T109) whole genome analysis.</title>
        <authorList>
            <person name="Yanase H."/>
        </authorList>
    </citation>
    <scope>NUCLEOTIDE SEQUENCE [LARGE SCALE GENOMIC DNA]</scope>
    <source>
        <strain evidence="2 3">IAM14233</strain>
    </source>
</reference>
<organism evidence="2 3">
    <name type="scientific">Zymobacter palmae</name>
    <dbReference type="NCBI Taxonomy" id="33074"/>
    <lineage>
        <taxon>Bacteria</taxon>
        <taxon>Pseudomonadati</taxon>
        <taxon>Pseudomonadota</taxon>
        <taxon>Gammaproteobacteria</taxon>
        <taxon>Oceanospirillales</taxon>
        <taxon>Halomonadaceae</taxon>
        <taxon>Zymobacter group</taxon>
        <taxon>Zymobacter</taxon>
    </lineage>
</organism>
<gene>
    <name evidence="2" type="ORF">ZBT109_1167</name>
</gene>
<dbReference type="Proteomes" id="UP000267342">
    <property type="component" value="Chromosome"/>
</dbReference>
<feature type="chain" id="PRO_5016922153" evidence="1">
    <location>
        <begin position="21"/>
        <end position="64"/>
    </location>
</feature>
<evidence type="ECO:0000313" key="2">
    <source>
        <dbReference type="EMBL" id="BBG29928.1"/>
    </source>
</evidence>
<keyword evidence="1" id="KW-0732">Signal</keyword>
<accession>A0A348HE76</accession>
<dbReference type="KEGG" id="zpl:ZBT109_1167"/>
<dbReference type="AlphaFoldDB" id="A0A348HE76"/>
<dbReference type="RefSeq" id="WP_170144692.1">
    <property type="nucleotide sequence ID" value="NZ_AP018933.1"/>
</dbReference>